<dbReference type="Proteomes" id="UP001303046">
    <property type="component" value="Unassembled WGS sequence"/>
</dbReference>
<dbReference type="Pfam" id="PF17921">
    <property type="entry name" value="Integrase_H2C2"/>
    <property type="match status" value="1"/>
</dbReference>
<evidence type="ECO:0000313" key="3">
    <source>
        <dbReference type="Proteomes" id="UP001303046"/>
    </source>
</evidence>
<gene>
    <name evidence="2" type="primary">Necator_chrX.g22875</name>
    <name evidence="2" type="ORF">RB195_022712</name>
</gene>
<dbReference type="InterPro" id="IPR041588">
    <property type="entry name" value="Integrase_H2C2"/>
</dbReference>
<proteinExistence type="predicted"/>
<dbReference type="SUPFAM" id="SSF53098">
    <property type="entry name" value="Ribonuclease H-like"/>
    <property type="match status" value="1"/>
</dbReference>
<dbReference type="Pfam" id="PF00665">
    <property type="entry name" value="rve"/>
    <property type="match status" value="1"/>
</dbReference>
<sequence>MKDPKGIVRCRGRLWNSDLTKDAKFPILIAAKTPLASLIIEEAHGTFHLSTVHTMAKVRENSRIPQLRRQVQKILRRCVPCQKMNNLPFRYPEMSDLPTRRVTRTRPFQHVGIDYFGPITTKQAREERDKAYGIIITCTVTRLIHMDCVRDMSTENLLHALRRFFARRGVPETITSDNGPYFLLANQILNDAAAQATNKTVAQFMASKGILWKTNTPYAPC</sequence>
<dbReference type="PROSITE" id="PS50994">
    <property type="entry name" value="INTEGRASE"/>
    <property type="match status" value="1"/>
</dbReference>
<dbReference type="InterPro" id="IPR001584">
    <property type="entry name" value="Integrase_cat-core"/>
</dbReference>
<dbReference type="PANTHER" id="PTHR47331">
    <property type="entry name" value="PHD-TYPE DOMAIN-CONTAINING PROTEIN"/>
    <property type="match status" value="1"/>
</dbReference>
<organism evidence="2 3">
    <name type="scientific">Necator americanus</name>
    <name type="common">Human hookworm</name>
    <dbReference type="NCBI Taxonomy" id="51031"/>
    <lineage>
        <taxon>Eukaryota</taxon>
        <taxon>Metazoa</taxon>
        <taxon>Ecdysozoa</taxon>
        <taxon>Nematoda</taxon>
        <taxon>Chromadorea</taxon>
        <taxon>Rhabditida</taxon>
        <taxon>Rhabditina</taxon>
        <taxon>Rhabditomorpha</taxon>
        <taxon>Strongyloidea</taxon>
        <taxon>Ancylostomatidae</taxon>
        <taxon>Bunostominae</taxon>
        <taxon>Necator</taxon>
    </lineage>
</organism>
<dbReference type="InterPro" id="IPR036397">
    <property type="entry name" value="RNaseH_sf"/>
</dbReference>
<protein>
    <recommendedName>
        <fullName evidence="1">Integrase catalytic domain-containing protein</fullName>
    </recommendedName>
</protein>
<dbReference type="Gene3D" id="1.10.340.70">
    <property type="match status" value="1"/>
</dbReference>
<dbReference type="Gene3D" id="3.30.420.10">
    <property type="entry name" value="Ribonuclease H-like superfamily/Ribonuclease H"/>
    <property type="match status" value="1"/>
</dbReference>
<reference evidence="2 3" key="1">
    <citation type="submission" date="2023-08" db="EMBL/GenBank/DDBJ databases">
        <title>A Necator americanus chromosomal reference genome.</title>
        <authorList>
            <person name="Ilik V."/>
            <person name="Petrzelkova K.J."/>
            <person name="Pardy F."/>
            <person name="Fuh T."/>
            <person name="Niatou-Singa F.S."/>
            <person name="Gouil Q."/>
            <person name="Baker L."/>
            <person name="Ritchie M.E."/>
            <person name="Jex A.R."/>
            <person name="Gazzola D."/>
            <person name="Li H."/>
            <person name="Toshio Fujiwara R."/>
            <person name="Zhan B."/>
            <person name="Aroian R.V."/>
            <person name="Pafco B."/>
            <person name="Schwarz E.M."/>
        </authorList>
    </citation>
    <scope>NUCLEOTIDE SEQUENCE [LARGE SCALE GENOMIC DNA]</scope>
    <source>
        <strain evidence="2 3">Aroian</strain>
        <tissue evidence="2">Whole animal</tissue>
    </source>
</reference>
<accession>A0ABR1EII0</accession>
<dbReference type="InterPro" id="IPR012337">
    <property type="entry name" value="RNaseH-like_sf"/>
</dbReference>
<name>A0ABR1EII0_NECAM</name>
<evidence type="ECO:0000259" key="1">
    <source>
        <dbReference type="PROSITE" id="PS50994"/>
    </source>
</evidence>
<feature type="domain" description="Integrase catalytic" evidence="1">
    <location>
        <begin position="103"/>
        <end position="221"/>
    </location>
</feature>
<keyword evidence="3" id="KW-1185">Reference proteome</keyword>
<comment type="caution">
    <text evidence="2">The sequence shown here is derived from an EMBL/GenBank/DDBJ whole genome shotgun (WGS) entry which is preliminary data.</text>
</comment>
<dbReference type="EMBL" id="JAVFWL010000006">
    <property type="protein sequence ID" value="KAK6761731.1"/>
    <property type="molecule type" value="Genomic_DNA"/>
</dbReference>
<evidence type="ECO:0000313" key="2">
    <source>
        <dbReference type="EMBL" id="KAK6761731.1"/>
    </source>
</evidence>